<organism evidence="3 4">
    <name type="scientific">Apiospora kogelbergensis</name>
    <dbReference type="NCBI Taxonomy" id="1337665"/>
    <lineage>
        <taxon>Eukaryota</taxon>
        <taxon>Fungi</taxon>
        <taxon>Dikarya</taxon>
        <taxon>Ascomycota</taxon>
        <taxon>Pezizomycotina</taxon>
        <taxon>Sordariomycetes</taxon>
        <taxon>Xylariomycetidae</taxon>
        <taxon>Amphisphaeriales</taxon>
        <taxon>Apiosporaceae</taxon>
        <taxon>Apiospora</taxon>
    </lineage>
</organism>
<keyword evidence="1" id="KW-1133">Transmembrane helix</keyword>
<feature type="transmembrane region" description="Helical" evidence="1">
    <location>
        <begin position="212"/>
        <end position="234"/>
    </location>
</feature>
<keyword evidence="4" id="KW-1185">Reference proteome</keyword>
<feature type="chain" id="PRO_5043441080" evidence="2">
    <location>
        <begin position="19"/>
        <end position="273"/>
    </location>
</feature>
<keyword evidence="2" id="KW-0732">Signal</keyword>
<protein>
    <submittedName>
        <fullName evidence="3">Uncharacterized protein</fullName>
    </submittedName>
</protein>
<gene>
    <name evidence="3" type="ORF">PG999_012945</name>
</gene>
<dbReference type="EMBL" id="JAQQWP010000010">
    <property type="protein sequence ID" value="KAK8097001.1"/>
    <property type="molecule type" value="Genomic_DNA"/>
</dbReference>
<evidence type="ECO:0000313" key="4">
    <source>
        <dbReference type="Proteomes" id="UP001392437"/>
    </source>
</evidence>
<evidence type="ECO:0000313" key="3">
    <source>
        <dbReference type="EMBL" id="KAK8097001.1"/>
    </source>
</evidence>
<comment type="caution">
    <text evidence="3">The sequence shown here is derived from an EMBL/GenBank/DDBJ whole genome shotgun (WGS) entry which is preliminary data.</text>
</comment>
<feature type="signal peptide" evidence="2">
    <location>
        <begin position="1"/>
        <end position="18"/>
    </location>
</feature>
<accession>A0AAW0QAS4</accession>
<evidence type="ECO:0000256" key="2">
    <source>
        <dbReference type="SAM" id="SignalP"/>
    </source>
</evidence>
<reference evidence="3 4" key="1">
    <citation type="submission" date="2023-01" db="EMBL/GenBank/DDBJ databases">
        <title>Analysis of 21 Apiospora genomes using comparative genomics revels a genus with tremendous synthesis potential of carbohydrate active enzymes and secondary metabolites.</title>
        <authorList>
            <person name="Sorensen T."/>
        </authorList>
    </citation>
    <scope>NUCLEOTIDE SEQUENCE [LARGE SCALE GENOMIC DNA]</scope>
    <source>
        <strain evidence="3 4">CBS 117206</strain>
    </source>
</reference>
<keyword evidence="1" id="KW-0472">Membrane</keyword>
<sequence length="273" mass="28657">MNKISALLLFFALTMATAERGPRVPRETGSAAAPARAPGPVSVLVPTTTAANTWVNAHTCGWVAGVSSYPWTCDEGYECATNTAHIVGCASGTYSPLFSACVDYSAAVAESCEVANTNSGCWNKLADFGNACSTYTNFPACGKYLWTGVPARSMYRCFPAHTVITMIDEPQFVVDSKTRISSGGVVVSPTATPSSTSSGSGGPGGQLDMGSIVGIAIGAVLGFFFLLAALRFAWSFRGDSRSGSGNRNDSTIELVNLPQPRQQQQQQQQQHGC</sequence>
<evidence type="ECO:0000256" key="1">
    <source>
        <dbReference type="SAM" id="Phobius"/>
    </source>
</evidence>
<proteinExistence type="predicted"/>
<dbReference type="AlphaFoldDB" id="A0AAW0QAS4"/>
<dbReference type="Proteomes" id="UP001392437">
    <property type="component" value="Unassembled WGS sequence"/>
</dbReference>
<name>A0AAW0QAS4_9PEZI</name>
<keyword evidence="1" id="KW-0812">Transmembrane</keyword>